<evidence type="ECO:0000256" key="3">
    <source>
        <dbReference type="ARBA" id="ARBA00022723"/>
    </source>
</evidence>
<dbReference type="PROSITE" id="PS50089">
    <property type="entry name" value="ZF_RING_2"/>
    <property type="match status" value="1"/>
</dbReference>
<dbReference type="GO" id="GO:0000785">
    <property type="term" value="C:chromatin"/>
    <property type="evidence" value="ECO:0007669"/>
    <property type="project" value="TreeGrafter"/>
</dbReference>
<accession>A0AAV8SXV9</accession>
<evidence type="ECO:0000256" key="2">
    <source>
        <dbReference type="ARBA" id="ARBA00006801"/>
    </source>
</evidence>
<keyword evidence="6" id="KW-0539">Nucleus</keyword>
<dbReference type="Pfam" id="PF02373">
    <property type="entry name" value="JmjC"/>
    <property type="match status" value="1"/>
</dbReference>
<dbReference type="GO" id="GO:0003712">
    <property type="term" value="F:transcription coregulator activity"/>
    <property type="evidence" value="ECO:0007669"/>
    <property type="project" value="TreeGrafter"/>
</dbReference>
<feature type="domain" description="RING-type" evidence="9">
    <location>
        <begin position="217"/>
        <end position="267"/>
    </location>
</feature>
<evidence type="ECO:0000256" key="8">
    <source>
        <dbReference type="SAM" id="MobiDB-lite"/>
    </source>
</evidence>
<proteinExistence type="inferred from homology"/>
<keyword evidence="3" id="KW-0479">Metal-binding</keyword>
<feature type="region of interest" description="Disordered" evidence="8">
    <location>
        <begin position="153"/>
        <end position="194"/>
    </location>
</feature>
<dbReference type="InterPro" id="IPR045109">
    <property type="entry name" value="LSDs-like"/>
</dbReference>
<dbReference type="SMART" id="SM00558">
    <property type="entry name" value="JmjC"/>
    <property type="match status" value="1"/>
</dbReference>
<dbReference type="GO" id="GO:0031490">
    <property type="term" value="F:chromatin DNA binding"/>
    <property type="evidence" value="ECO:0007669"/>
    <property type="project" value="TreeGrafter"/>
</dbReference>
<evidence type="ECO:0000313" key="12">
    <source>
        <dbReference type="Proteomes" id="UP001159364"/>
    </source>
</evidence>
<evidence type="ECO:0000256" key="6">
    <source>
        <dbReference type="ARBA" id="ARBA00023242"/>
    </source>
</evidence>
<comment type="caution">
    <text evidence="11">The sequence shown here is derived from an EMBL/GenBank/DDBJ whole genome shotgun (WGS) entry which is preliminary data.</text>
</comment>
<feature type="compositionally biased region" description="Basic residues" evidence="8">
    <location>
        <begin position="1025"/>
        <end position="1034"/>
    </location>
</feature>
<dbReference type="GO" id="GO:0000118">
    <property type="term" value="C:histone deacetylase complex"/>
    <property type="evidence" value="ECO:0007669"/>
    <property type="project" value="TreeGrafter"/>
</dbReference>
<feature type="domain" description="JmjC" evidence="10">
    <location>
        <begin position="654"/>
        <end position="972"/>
    </location>
</feature>
<evidence type="ECO:0000259" key="9">
    <source>
        <dbReference type="PROSITE" id="PS50089"/>
    </source>
</evidence>
<evidence type="ECO:0000256" key="1">
    <source>
        <dbReference type="ARBA" id="ARBA00004123"/>
    </source>
</evidence>
<feature type="compositionally biased region" description="Polar residues" evidence="8">
    <location>
        <begin position="183"/>
        <end position="194"/>
    </location>
</feature>
<dbReference type="AlphaFoldDB" id="A0AAV8SXV9"/>
<keyword evidence="4" id="KW-0805">Transcription regulation</keyword>
<gene>
    <name evidence="11" type="ORF">K2173_006831</name>
</gene>
<dbReference type="EMBL" id="JAIWQS010000007">
    <property type="protein sequence ID" value="KAJ8759311.1"/>
    <property type="molecule type" value="Genomic_DNA"/>
</dbReference>
<evidence type="ECO:0000256" key="7">
    <source>
        <dbReference type="PROSITE-ProRule" id="PRU00175"/>
    </source>
</evidence>
<dbReference type="GO" id="GO:0008270">
    <property type="term" value="F:zinc ion binding"/>
    <property type="evidence" value="ECO:0007669"/>
    <property type="project" value="UniProtKB-KW"/>
</dbReference>
<feature type="compositionally biased region" description="Basic and acidic residues" evidence="8">
    <location>
        <begin position="1004"/>
        <end position="1024"/>
    </location>
</feature>
<feature type="region of interest" description="Disordered" evidence="8">
    <location>
        <begin position="1004"/>
        <end position="1034"/>
    </location>
</feature>
<protein>
    <submittedName>
        <fullName evidence="11">Uncharacterized protein</fullName>
    </submittedName>
</protein>
<dbReference type="FunFam" id="2.60.120.650:FF:000033">
    <property type="entry name" value="Transcription factor jumonji (JmjC) domain-containing protein"/>
    <property type="match status" value="1"/>
</dbReference>
<keyword evidence="7" id="KW-0863">Zinc-finger</keyword>
<dbReference type="GO" id="GO:0006357">
    <property type="term" value="P:regulation of transcription by RNA polymerase II"/>
    <property type="evidence" value="ECO:0007669"/>
    <property type="project" value="TreeGrafter"/>
</dbReference>
<dbReference type="PANTHER" id="PTHR12549:SF11">
    <property type="entry name" value="LYSINE-SPECIFIC DEMETHYLASE JMJ25"/>
    <property type="match status" value="1"/>
</dbReference>
<name>A0AAV8SXV9_9ROSI</name>
<dbReference type="Gene3D" id="2.60.120.650">
    <property type="entry name" value="Cupin"/>
    <property type="match status" value="1"/>
</dbReference>
<keyword evidence="12" id="KW-1185">Reference proteome</keyword>
<reference evidence="11 12" key="1">
    <citation type="submission" date="2021-09" db="EMBL/GenBank/DDBJ databases">
        <title>Genomic insights and catalytic innovation underlie evolution of tropane alkaloids biosynthesis.</title>
        <authorList>
            <person name="Wang Y.-J."/>
            <person name="Tian T."/>
            <person name="Huang J.-P."/>
            <person name="Huang S.-X."/>
        </authorList>
    </citation>
    <scope>NUCLEOTIDE SEQUENCE [LARGE SCALE GENOMIC DNA]</scope>
    <source>
        <strain evidence="11">KIB-2018</strain>
        <tissue evidence="11">Leaf</tissue>
    </source>
</reference>
<evidence type="ECO:0000256" key="5">
    <source>
        <dbReference type="ARBA" id="ARBA00023163"/>
    </source>
</evidence>
<keyword evidence="7" id="KW-0862">Zinc</keyword>
<feature type="region of interest" description="Disordered" evidence="8">
    <location>
        <begin position="26"/>
        <end position="68"/>
    </location>
</feature>
<keyword evidence="5" id="KW-0804">Transcription</keyword>
<evidence type="ECO:0000256" key="4">
    <source>
        <dbReference type="ARBA" id="ARBA00023015"/>
    </source>
</evidence>
<dbReference type="Proteomes" id="UP001159364">
    <property type="component" value="Linkage Group LG07"/>
</dbReference>
<comment type="similarity">
    <text evidence="2">Belongs to the JARID1 histone demethylase family.</text>
</comment>
<dbReference type="GO" id="GO:0032454">
    <property type="term" value="F:histone H3K9 demethylase activity"/>
    <property type="evidence" value="ECO:0007669"/>
    <property type="project" value="InterPro"/>
</dbReference>
<dbReference type="InterPro" id="IPR001841">
    <property type="entry name" value="Znf_RING"/>
</dbReference>
<evidence type="ECO:0000313" key="11">
    <source>
        <dbReference type="EMBL" id="KAJ8759311.1"/>
    </source>
</evidence>
<dbReference type="PANTHER" id="PTHR12549">
    <property type="entry name" value="JMJC DOMAIN-CONTAINING HISTONE DEMETHYLATION PROTEIN"/>
    <property type="match status" value="1"/>
</dbReference>
<evidence type="ECO:0000259" key="10">
    <source>
        <dbReference type="PROSITE" id="PS51184"/>
    </source>
</evidence>
<dbReference type="Pfam" id="PF10497">
    <property type="entry name" value="zf-4CXXC_R1"/>
    <property type="match status" value="1"/>
</dbReference>
<sequence>MAGICEHDVMAGISEHDVKVERVENSECNRQEENGEEQGTVETEVLRKGQKKGSSFSDENEELVGCDGMKGGINDGNLQEDFDCVEDDSVVSSLKRSRRSKGKKVNYAEIDEAEDYEDGGVPKKKKGAGRGRKKGVVVKKECFGTREGNVNGNLEEESGKNVNKRRKRNGWAKENDEGELDSVATSTESGYPLRNTLSSEIEVGRKKRTRQYTEEDCEMCHQCQRNDKGRVVRCQKCKRRRFCILCLNRWYPKMTENNVAEACPVCRGNCNCKSCLHMHMTSEARDKLLTKVKLQLSDEQIQQHSIYLLKLLLPLLKQIDEDQMAEREIEARIQGVPVAELNIKFSDCPVNERIFCDNCKTSIFDYHRSCPRCFCDLCLTCCQEIRKGCLQGSGDDVVMEYFNPGIDYLHGKDPKPPEPSAVVTETPCEDPSEIKTRWQANEDKSISCSCGGDILELKSLFPANVSELVKKAEDITKRLELDMAGTPIEGCLCFNSNDHVDLDSFLLLKAASREDSNDNYLYNPRAKDIKEMDIHHFQHHWMKAEPVIVSDVLETATGLSWEPLVMWRAFRQKKREKHAPLLDVRAIDCLDWCEGDINVHRFFVGYSKGLEDKQGWPLILKLKDWPPSNMFDERLPRHNEEFICCLPFKEYTHPKGGPRNLAINLPAKSLKPDMGPKTYIAFGFSQELGRGDSVTKLHCDMSDAVNVLTHSAEVRLKPDTLASIEKLKKNHFKQDQKELFGINQVENETTSSDNNDTCGSSPVNNQELISQIDGHQDDSESSEHDLKKPELKSREEMEMEMVQHKGIKGQFATEVDPNEGSLLTDFDSSETKFEEDMVKCRENEGGSPLDRQDEVEGGALWDIFRREDVDKLKQYLNRHFKEFRHIHCLPLQKVVDPIHDQTFYLTEEHKRKLKEEYGIEPWTFIQKLGDAVFIPAGCPHQVRNLKSCIKVALDFVSPENVGECIRLTEEFRLLPRNHRAKEDKLEVRKMLLYAVQRAVEAFQPKEKSKTKEVDEKTKEVDEKKTRKRRKRKSS</sequence>
<dbReference type="SUPFAM" id="SSF51197">
    <property type="entry name" value="Clavaminate synthase-like"/>
    <property type="match status" value="1"/>
</dbReference>
<dbReference type="InterPro" id="IPR018866">
    <property type="entry name" value="Znf-4CXXC_R1"/>
</dbReference>
<comment type="subcellular location">
    <subcellularLocation>
        <location evidence="1">Nucleus</location>
    </subcellularLocation>
</comment>
<dbReference type="PROSITE" id="PS51184">
    <property type="entry name" value="JMJC"/>
    <property type="match status" value="1"/>
</dbReference>
<organism evidence="11 12">
    <name type="scientific">Erythroxylum novogranatense</name>
    <dbReference type="NCBI Taxonomy" id="1862640"/>
    <lineage>
        <taxon>Eukaryota</taxon>
        <taxon>Viridiplantae</taxon>
        <taxon>Streptophyta</taxon>
        <taxon>Embryophyta</taxon>
        <taxon>Tracheophyta</taxon>
        <taxon>Spermatophyta</taxon>
        <taxon>Magnoliopsida</taxon>
        <taxon>eudicotyledons</taxon>
        <taxon>Gunneridae</taxon>
        <taxon>Pentapetalae</taxon>
        <taxon>rosids</taxon>
        <taxon>fabids</taxon>
        <taxon>Malpighiales</taxon>
        <taxon>Erythroxylaceae</taxon>
        <taxon>Erythroxylum</taxon>
    </lineage>
</organism>
<dbReference type="InterPro" id="IPR003347">
    <property type="entry name" value="JmjC_dom"/>
</dbReference>